<name>A0A447R0W5_SALER</name>
<evidence type="ECO:0000313" key="2">
    <source>
        <dbReference type="EMBL" id="VEA75917.1"/>
    </source>
</evidence>
<dbReference type="Proteomes" id="UP000275676">
    <property type="component" value="Chromosome"/>
</dbReference>
<protein>
    <submittedName>
        <fullName evidence="2">Prophage protein</fullName>
    </submittedName>
</protein>
<accession>A0A447R0W5</accession>
<evidence type="ECO:0000313" key="3">
    <source>
        <dbReference type="Proteomes" id="UP000275676"/>
    </source>
</evidence>
<dbReference type="AlphaFoldDB" id="A0A447R0W5"/>
<proteinExistence type="predicted"/>
<organism evidence="2 3">
    <name type="scientific">Salmonella enterica subsp. arizonae</name>
    <dbReference type="NCBI Taxonomy" id="59203"/>
    <lineage>
        <taxon>Bacteria</taxon>
        <taxon>Pseudomonadati</taxon>
        <taxon>Pseudomonadota</taxon>
        <taxon>Gammaproteobacteria</taxon>
        <taxon>Enterobacterales</taxon>
        <taxon>Enterobacteriaceae</taxon>
        <taxon>Salmonella</taxon>
    </lineage>
</organism>
<gene>
    <name evidence="2" type="ORF">NCTC10047_01777</name>
</gene>
<evidence type="ECO:0000259" key="1">
    <source>
        <dbReference type="Pfam" id="PF26567"/>
    </source>
</evidence>
<dbReference type="Pfam" id="PF26567">
    <property type="entry name" value="BstA_C"/>
    <property type="match status" value="1"/>
</dbReference>
<feature type="domain" description="BstA-like C-terminal" evidence="1">
    <location>
        <begin position="159"/>
        <end position="282"/>
    </location>
</feature>
<reference evidence="2 3" key="1">
    <citation type="submission" date="2018-12" db="EMBL/GenBank/DDBJ databases">
        <authorList>
            <consortium name="Pathogen Informatics"/>
        </authorList>
    </citation>
    <scope>NUCLEOTIDE SEQUENCE [LARGE SCALE GENOMIC DNA]</scope>
    <source>
        <strain evidence="2 3">NCTC10047</strain>
    </source>
</reference>
<dbReference type="InterPro" id="IPR058744">
    <property type="entry name" value="BstA-like_C"/>
</dbReference>
<sequence length="353" mass="39997">MVNQIRSISPRQGNLQLFPVKEVEVEGVAMGVLNDGTPYLTGRGLAEMCGVHHSVIQDISSDWASERLKPRGKKIDTVLLDQGIDVDSLYIPSSETKRDHYPYPDYVCMAILEYYAFDASQANNATALRNYRLLARQTLREFIFRSVGIDPRNPVSGAWKCFQERIILNDKIPAGFFSVFREMVDITVPLINAGFELGPKTVPDISVGTRWANHWKRNNLSKKYGEIQKHPHVYPDWFPQSKAGKVPANIYPEEALGEFRRWLREDYVPKGFKDYLADKVQQKVIENAKAIEVLENLQRPELPNKKNDQRPATAPGFLFPTLPVASQQVSCTATGHHPTYPAPSLTQFVSRQL</sequence>
<dbReference type="EMBL" id="LR134156">
    <property type="protein sequence ID" value="VEA75917.1"/>
    <property type="molecule type" value="Genomic_DNA"/>
</dbReference>